<dbReference type="AlphaFoldDB" id="A0A7J6W9B0"/>
<protein>
    <submittedName>
        <fullName evidence="2">Transmembrane protein</fullName>
    </submittedName>
</protein>
<accession>A0A7J6W9B0</accession>
<dbReference type="PANTHER" id="PTHR37756">
    <property type="entry name" value="TRANSMEMBRANE PROTEIN"/>
    <property type="match status" value="1"/>
</dbReference>
<dbReference type="Proteomes" id="UP000554482">
    <property type="component" value="Unassembled WGS sequence"/>
</dbReference>
<dbReference type="PANTHER" id="PTHR37756:SF1">
    <property type="entry name" value="TRANSMEMBRANE PROTEIN"/>
    <property type="match status" value="1"/>
</dbReference>
<evidence type="ECO:0000256" key="1">
    <source>
        <dbReference type="SAM" id="MobiDB-lite"/>
    </source>
</evidence>
<dbReference type="OrthoDB" id="747994at2759"/>
<evidence type="ECO:0000313" key="3">
    <source>
        <dbReference type="Proteomes" id="UP000554482"/>
    </source>
</evidence>
<dbReference type="EMBL" id="JABWDY010020657">
    <property type="protein sequence ID" value="KAF5192975.1"/>
    <property type="molecule type" value="Genomic_DNA"/>
</dbReference>
<organism evidence="2 3">
    <name type="scientific">Thalictrum thalictroides</name>
    <name type="common">Rue-anemone</name>
    <name type="synonym">Anemone thalictroides</name>
    <dbReference type="NCBI Taxonomy" id="46969"/>
    <lineage>
        <taxon>Eukaryota</taxon>
        <taxon>Viridiplantae</taxon>
        <taxon>Streptophyta</taxon>
        <taxon>Embryophyta</taxon>
        <taxon>Tracheophyta</taxon>
        <taxon>Spermatophyta</taxon>
        <taxon>Magnoliopsida</taxon>
        <taxon>Ranunculales</taxon>
        <taxon>Ranunculaceae</taxon>
        <taxon>Thalictroideae</taxon>
        <taxon>Thalictrum</taxon>
    </lineage>
</organism>
<proteinExistence type="predicted"/>
<keyword evidence="3" id="KW-1185">Reference proteome</keyword>
<keyword evidence="2" id="KW-0812">Transmembrane</keyword>
<name>A0A7J6W9B0_THATH</name>
<evidence type="ECO:0000313" key="2">
    <source>
        <dbReference type="EMBL" id="KAF5192975.1"/>
    </source>
</evidence>
<reference evidence="2 3" key="1">
    <citation type="submission" date="2020-06" db="EMBL/GenBank/DDBJ databases">
        <title>Transcriptomic and genomic resources for Thalictrum thalictroides and T. hernandezii: Facilitating candidate gene discovery in an emerging model plant lineage.</title>
        <authorList>
            <person name="Arias T."/>
            <person name="Riano-Pachon D.M."/>
            <person name="Di Stilio V.S."/>
        </authorList>
    </citation>
    <scope>NUCLEOTIDE SEQUENCE [LARGE SCALE GENOMIC DNA]</scope>
    <source>
        <strain evidence="3">cv. WT478/WT964</strain>
        <tissue evidence="2">Leaves</tissue>
    </source>
</reference>
<gene>
    <name evidence="2" type="ORF">FRX31_017439</name>
</gene>
<feature type="region of interest" description="Disordered" evidence="1">
    <location>
        <begin position="49"/>
        <end position="86"/>
    </location>
</feature>
<keyword evidence="2" id="KW-0472">Membrane</keyword>
<comment type="caution">
    <text evidence="2">The sequence shown here is derived from an EMBL/GenBank/DDBJ whole genome shotgun (WGS) entry which is preliminary data.</text>
</comment>
<sequence>MVCLACLLPLFFIPIINALPLLFDFLMGKLYRVMGWEYKKPERVAPACPYKPPVASSDNMDTKVSQEPDAPSPILKTGPVDDDKLE</sequence>